<dbReference type="GeneID" id="58228220"/>
<proteinExistence type="predicted"/>
<dbReference type="Pfam" id="PF09656">
    <property type="entry name" value="PGPGW"/>
    <property type="match status" value="1"/>
</dbReference>
<organism evidence="2 3">
    <name type="scientific">Pseudoalteromonas ruthenica</name>
    <dbReference type="NCBI Taxonomy" id="151081"/>
    <lineage>
        <taxon>Bacteria</taxon>
        <taxon>Pseudomonadati</taxon>
        <taxon>Pseudomonadota</taxon>
        <taxon>Gammaproteobacteria</taxon>
        <taxon>Alteromonadales</taxon>
        <taxon>Pseudoalteromonadaceae</taxon>
        <taxon>Pseudoalteromonas</taxon>
    </lineage>
</organism>
<dbReference type="OrthoDB" id="6307178at2"/>
<dbReference type="AlphaFoldDB" id="A0A0F4PN80"/>
<sequence>MKKVIMNLAAALCFVLGIVFAVVPGPSVIFFLIGLTLLAVHYPGARKYLRYCQSTLSKGCQLLDRKLAKR</sequence>
<keyword evidence="3" id="KW-1185">Reference proteome</keyword>
<keyword evidence="1" id="KW-0812">Transmembrane</keyword>
<feature type="transmembrane region" description="Helical" evidence="1">
    <location>
        <begin position="31"/>
        <end position="49"/>
    </location>
</feature>
<evidence type="ECO:0000313" key="3">
    <source>
        <dbReference type="Proteomes" id="UP000033664"/>
    </source>
</evidence>
<name>A0A0F4PN80_9GAMM</name>
<dbReference type="InterPro" id="IPR019099">
    <property type="entry name" value="Uncharacterised_PGPGW_TM"/>
</dbReference>
<dbReference type="PATRIC" id="fig|151081.8.peg.2855"/>
<gene>
    <name evidence="2" type="ORF">TW72_06950</name>
</gene>
<evidence type="ECO:0008006" key="4">
    <source>
        <dbReference type="Google" id="ProtNLM"/>
    </source>
</evidence>
<keyword evidence="1" id="KW-0472">Membrane</keyword>
<evidence type="ECO:0000313" key="2">
    <source>
        <dbReference type="EMBL" id="KJZ00421.1"/>
    </source>
</evidence>
<keyword evidence="1" id="KW-1133">Transmembrane helix</keyword>
<protein>
    <recommendedName>
        <fullName evidence="4">Tellurium resistance protein TerC</fullName>
    </recommendedName>
</protein>
<reference evidence="2 3" key="1">
    <citation type="journal article" date="2015" name="BMC Genomics">
        <title>Genome mining reveals unlocked bioactive potential of marine Gram-negative bacteria.</title>
        <authorList>
            <person name="Machado H."/>
            <person name="Sonnenschein E.C."/>
            <person name="Melchiorsen J."/>
            <person name="Gram L."/>
        </authorList>
    </citation>
    <scope>NUCLEOTIDE SEQUENCE [LARGE SCALE GENOMIC DNA]</scope>
    <source>
        <strain evidence="2 3">S3137</strain>
    </source>
</reference>
<accession>A0A0F4PN80</accession>
<dbReference type="Proteomes" id="UP000033664">
    <property type="component" value="Unassembled WGS sequence"/>
</dbReference>
<dbReference type="EMBL" id="JXXZ01000006">
    <property type="protein sequence ID" value="KJZ00421.1"/>
    <property type="molecule type" value="Genomic_DNA"/>
</dbReference>
<evidence type="ECO:0000256" key="1">
    <source>
        <dbReference type="SAM" id="Phobius"/>
    </source>
</evidence>
<comment type="caution">
    <text evidence="2">The sequence shown here is derived from an EMBL/GenBank/DDBJ whole genome shotgun (WGS) entry which is preliminary data.</text>
</comment>
<dbReference type="RefSeq" id="WP_022946889.1">
    <property type="nucleotide sequence ID" value="NZ_CP023397.1"/>
</dbReference>